<proteinExistence type="predicted"/>
<name>A0A6J4KPQ5_9GAMM</name>
<keyword evidence="1" id="KW-0347">Helicase</keyword>
<dbReference type="AlphaFoldDB" id="A0A6J4KPQ5"/>
<feature type="non-terminal residue" evidence="1">
    <location>
        <position position="45"/>
    </location>
</feature>
<gene>
    <name evidence="1" type="ORF">AVDCRST_MAG71-631</name>
</gene>
<keyword evidence="1" id="KW-0067">ATP-binding</keyword>
<keyword evidence="1" id="KW-0378">Hydrolase</keyword>
<keyword evidence="1" id="KW-0547">Nucleotide-binding</keyword>
<feature type="non-terminal residue" evidence="1">
    <location>
        <position position="1"/>
    </location>
</feature>
<accession>A0A6J4KPQ5</accession>
<dbReference type="EMBL" id="CADCUA010000188">
    <property type="protein sequence ID" value="CAA9310146.1"/>
    <property type="molecule type" value="Genomic_DNA"/>
</dbReference>
<protein>
    <submittedName>
        <fullName evidence="1">FIG003033: Helicase domain protein</fullName>
    </submittedName>
</protein>
<reference evidence="1" key="1">
    <citation type="submission" date="2020-02" db="EMBL/GenBank/DDBJ databases">
        <authorList>
            <person name="Meier V. D."/>
        </authorList>
    </citation>
    <scope>NUCLEOTIDE SEQUENCE</scope>
    <source>
        <strain evidence="1">AVDCRST_MAG71</strain>
    </source>
</reference>
<organism evidence="1">
    <name type="scientific">uncultured Lysobacter sp</name>
    <dbReference type="NCBI Taxonomy" id="271060"/>
    <lineage>
        <taxon>Bacteria</taxon>
        <taxon>Pseudomonadati</taxon>
        <taxon>Pseudomonadota</taxon>
        <taxon>Gammaproteobacteria</taxon>
        <taxon>Lysobacterales</taxon>
        <taxon>Lysobacteraceae</taxon>
        <taxon>Lysobacter</taxon>
        <taxon>environmental samples</taxon>
    </lineage>
</organism>
<sequence length="45" mass="4810">DTAGEPDAAVVPAVGGRQTRPIEYRRLEGARAARGRPARAPTWPL</sequence>
<dbReference type="GO" id="GO:0004386">
    <property type="term" value="F:helicase activity"/>
    <property type="evidence" value="ECO:0007669"/>
    <property type="project" value="UniProtKB-KW"/>
</dbReference>
<evidence type="ECO:0000313" key="1">
    <source>
        <dbReference type="EMBL" id="CAA9310146.1"/>
    </source>
</evidence>